<comment type="subcellular location">
    <subcellularLocation>
        <location evidence="1">Nucleus</location>
    </subcellularLocation>
</comment>
<dbReference type="InterPro" id="IPR001965">
    <property type="entry name" value="Znf_PHD"/>
</dbReference>
<dbReference type="GO" id="GO:0005669">
    <property type="term" value="C:transcription factor TFIID complex"/>
    <property type="evidence" value="ECO:0007669"/>
    <property type="project" value="TreeGrafter"/>
</dbReference>
<evidence type="ECO:0000256" key="9">
    <source>
        <dbReference type="SAM" id="MobiDB-lite"/>
    </source>
</evidence>
<dbReference type="PROSITE" id="PS50016">
    <property type="entry name" value="ZF_PHD_2"/>
    <property type="match status" value="1"/>
</dbReference>
<dbReference type="SMART" id="SM00576">
    <property type="entry name" value="BTP"/>
    <property type="match status" value="1"/>
</dbReference>
<feature type="compositionally biased region" description="Basic residues" evidence="9">
    <location>
        <begin position="485"/>
        <end position="499"/>
    </location>
</feature>
<dbReference type="InterPro" id="IPR006565">
    <property type="entry name" value="BTP"/>
</dbReference>
<keyword evidence="12" id="KW-1185">Reference proteome</keyword>
<keyword evidence="3 8" id="KW-0863">Zinc-finger</keyword>
<feature type="compositionally biased region" description="Basic and acidic residues" evidence="9">
    <location>
        <begin position="331"/>
        <end position="345"/>
    </location>
</feature>
<dbReference type="GO" id="GO:0008270">
    <property type="term" value="F:zinc ion binding"/>
    <property type="evidence" value="ECO:0007669"/>
    <property type="project" value="UniProtKB-KW"/>
</dbReference>
<sequence>MASIVVHKDACKNSFRQGIIQMLENMGFSIAHESTINTLVGIWMRKMTEYSQGTRLFMEAAGRTMPVVEDAVAGLRYLKVNIHEVRDYTLQVERTQLPALPLIPSKHPAERDEASHFEAMYGPRPSEAEMKIRPDHVFDFLPAMYPELCDGGGIPEHFKKGGKEKKKCEPKEKKNDEKEKPGYKFPSKIPLFDNMTSEELALYEIPEVKKKKPLNKPDISVVTGITSSANLPTSASPAVTIPVVAKREGGSARNSKFSTPAQSPKKPDDTYPSRPGSCAPKLDVQPKEPKKPKTTEVKIPRPKGRPPKKRPEVTVISNRKFDPAYVAEQQRQLDRFKEEKEKRDKEVLEKELAKKSIDEQIKVRQETLLKTILTNNMLNASANQPLPVSHPKSLKLVIGKGPGGSPIVSSVKSTPVTPNESTIHPVVTFTVGGNSANRAHVKSGSNGEESKSKEDPECFDSTLNDTATTIDTSIQSIDDSSSTKEKKKKNKEKKKHKKKNMDAEEYLEYKRQKKERKRREREEREKLEHAAKTIPEPVGEAPVQSEVVERPKFTLKIKLGDTISEKTAEMSPPPKTKPVERPKSSASTSSNVASDEKPSQPFTITFKNLFREYGPDCKEKKPSDKHSPVDKPDVVVREPDVAIPQQEERSKHKKDKKDKEKRKKEKREKEDREREKRKLEEELRLQKLEAQKREAARQQEEMEAEKRREAEREVERDAERKRLQEEARRKEVEFKERKEKKKEERRKEKEREKERHKNGPSSSRPSKKHKKKEKEREKSKREKSKSKEGSPDGSPRHIKALLTNDDDSSEEEEIWVCPVCSVAYTEGANMVCCDMCDDWFHWHCVGLLVEPASNVSWYCQRCSGKKKHKDLKRPHSGTGEPEPKRKKKY</sequence>
<dbReference type="PANTHER" id="PTHR46452:SF1">
    <property type="entry name" value="TRANSCRIPTION INITIATION FACTOR TFIID SUBUNIT 3"/>
    <property type="match status" value="1"/>
</dbReference>
<dbReference type="EMBL" id="CADEPM010000002">
    <property type="protein sequence ID" value="CAB3400710.1"/>
    <property type="molecule type" value="Genomic_DNA"/>
</dbReference>
<keyword evidence="4" id="KW-0862">Zinc</keyword>
<reference evidence="11 12" key="1">
    <citation type="submission" date="2020-04" db="EMBL/GenBank/DDBJ databases">
        <authorList>
            <person name="Laetsch R D."/>
            <person name="Stevens L."/>
            <person name="Kumar S."/>
            <person name="Blaxter L. M."/>
        </authorList>
    </citation>
    <scope>NUCLEOTIDE SEQUENCE [LARGE SCALE GENOMIC DNA]</scope>
</reference>
<feature type="compositionally biased region" description="Basic and acidic residues" evidence="9">
    <location>
        <begin position="609"/>
        <end position="650"/>
    </location>
</feature>
<keyword evidence="7" id="KW-0539">Nucleus</keyword>
<dbReference type="GO" id="GO:0045944">
    <property type="term" value="P:positive regulation of transcription by RNA polymerase II"/>
    <property type="evidence" value="ECO:0007669"/>
    <property type="project" value="TreeGrafter"/>
</dbReference>
<accession>A0A8S1ES55</accession>
<feature type="compositionally biased region" description="Polar residues" evidence="9">
    <location>
        <begin position="252"/>
        <end position="262"/>
    </location>
</feature>
<feature type="compositionally biased region" description="Basic and acidic residues" evidence="9">
    <location>
        <begin position="520"/>
        <end position="531"/>
    </location>
</feature>
<proteinExistence type="predicted"/>
<evidence type="ECO:0000313" key="11">
    <source>
        <dbReference type="EMBL" id="CAB3400710.1"/>
    </source>
</evidence>
<dbReference type="Proteomes" id="UP000494206">
    <property type="component" value="Unassembled WGS sequence"/>
</dbReference>
<dbReference type="GO" id="GO:0046982">
    <property type="term" value="F:protein heterodimerization activity"/>
    <property type="evidence" value="ECO:0007669"/>
    <property type="project" value="InterPro"/>
</dbReference>
<dbReference type="SUPFAM" id="SSF57903">
    <property type="entry name" value="FYVE/PHD zinc finger"/>
    <property type="match status" value="1"/>
</dbReference>
<dbReference type="PROSITE" id="PS01359">
    <property type="entry name" value="ZF_PHD_1"/>
    <property type="match status" value="1"/>
</dbReference>
<dbReference type="Gene3D" id="1.10.20.10">
    <property type="entry name" value="Histone, subunit A"/>
    <property type="match status" value="1"/>
</dbReference>
<dbReference type="InterPro" id="IPR009072">
    <property type="entry name" value="Histone-fold"/>
</dbReference>
<feature type="compositionally biased region" description="Low complexity" evidence="9">
    <location>
        <begin position="465"/>
        <end position="480"/>
    </location>
</feature>
<evidence type="ECO:0000313" key="12">
    <source>
        <dbReference type="Proteomes" id="UP000494206"/>
    </source>
</evidence>
<feature type="compositionally biased region" description="Basic residues" evidence="9">
    <location>
        <begin position="651"/>
        <end position="666"/>
    </location>
</feature>
<dbReference type="InterPro" id="IPR019787">
    <property type="entry name" value="Znf_PHD-finger"/>
</dbReference>
<dbReference type="GO" id="GO:0002039">
    <property type="term" value="F:p53 binding"/>
    <property type="evidence" value="ECO:0007669"/>
    <property type="project" value="TreeGrafter"/>
</dbReference>
<dbReference type="PANTHER" id="PTHR46452">
    <property type="entry name" value="TRANSCRIPTION INITIATION FACTOR TFIID SUBUNIT 3"/>
    <property type="match status" value="1"/>
</dbReference>
<feature type="domain" description="PHD-type" evidence="10">
    <location>
        <begin position="814"/>
        <end position="865"/>
    </location>
</feature>
<dbReference type="Pfam" id="PF07524">
    <property type="entry name" value="Bromo_TP"/>
    <property type="match status" value="1"/>
</dbReference>
<dbReference type="CDD" id="cd15522">
    <property type="entry name" value="PHD_TAF3"/>
    <property type="match status" value="1"/>
</dbReference>
<keyword evidence="2" id="KW-0479">Metal-binding</keyword>
<evidence type="ECO:0000256" key="3">
    <source>
        <dbReference type="ARBA" id="ARBA00022771"/>
    </source>
</evidence>
<feature type="compositionally biased region" description="Low complexity" evidence="9">
    <location>
        <begin position="584"/>
        <end position="593"/>
    </location>
</feature>
<dbReference type="InterPro" id="IPR013083">
    <property type="entry name" value="Znf_RING/FYVE/PHD"/>
</dbReference>
<organism evidence="11 12">
    <name type="scientific">Caenorhabditis bovis</name>
    <dbReference type="NCBI Taxonomy" id="2654633"/>
    <lineage>
        <taxon>Eukaryota</taxon>
        <taxon>Metazoa</taxon>
        <taxon>Ecdysozoa</taxon>
        <taxon>Nematoda</taxon>
        <taxon>Chromadorea</taxon>
        <taxon>Rhabditida</taxon>
        <taxon>Rhabditina</taxon>
        <taxon>Rhabditomorpha</taxon>
        <taxon>Rhabditoidea</taxon>
        <taxon>Rhabditidae</taxon>
        <taxon>Peloderinae</taxon>
        <taxon>Caenorhabditis</taxon>
    </lineage>
</organism>
<feature type="region of interest" description="Disordered" evidence="9">
    <location>
        <begin position="156"/>
        <end position="186"/>
    </location>
</feature>
<evidence type="ECO:0000259" key="10">
    <source>
        <dbReference type="PROSITE" id="PS50016"/>
    </source>
</evidence>
<feature type="compositionally biased region" description="Basic residues" evidence="9">
    <location>
        <begin position="864"/>
        <end position="875"/>
    </location>
</feature>
<evidence type="ECO:0000256" key="4">
    <source>
        <dbReference type="ARBA" id="ARBA00022833"/>
    </source>
</evidence>
<evidence type="ECO:0000256" key="7">
    <source>
        <dbReference type="ARBA" id="ARBA00023242"/>
    </source>
</evidence>
<dbReference type="Pfam" id="PF00628">
    <property type="entry name" value="PHD"/>
    <property type="match status" value="1"/>
</dbReference>
<keyword evidence="5" id="KW-0805">Transcription regulation</keyword>
<dbReference type="Gene3D" id="3.30.40.10">
    <property type="entry name" value="Zinc/RING finger domain, C3HC4 (zinc finger)"/>
    <property type="match status" value="1"/>
</dbReference>
<evidence type="ECO:0000256" key="6">
    <source>
        <dbReference type="ARBA" id="ARBA00023163"/>
    </source>
</evidence>
<feature type="region of interest" description="Disordered" evidence="9">
    <location>
        <begin position="247"/>
        <end position="317"/>
    </location>
</feature>
<protein>
    <recommendedName>
        <fullName evidence="10">PHD-type domain-containing protein</fullName>
    </recommendedName>
</protein>
<evidence type="ECO:0000256" key="8">
    <source>
        <dbReference type="PROSITE-ProRule" id="PRU00146"/>
    </source>
</evidence>
<evidence type="ECO:0000256" key="2">
    <source>
        <dbReference type="ARBA" id="ARBA00022723"/>
    </source>
</evidence>
<evidence type="ECO:0000256" key="5">
    <source>
        <dbReference type="ARBA" id="ARBA00023015"/>
    </source>
</evidence>
<gene>
    <name evidence="11" type="ORF">CBOVIS_LOCUS3585</name>
</gene>
<feature type="compositionally biased region" description="Basic and acidic residues" evidence="9">
    <location>
        <begin position="667"/>
        <end position="757"/>
    </location>
</feature>
<feature type="region of interest" description="Disordered" evidence="9">
    <location>
        <begin position="326"/>
        <end position="345"/>
    </location>
</feature>
<feature type="compositionally biased region" description="Basic and acidic residues" evidence="9">
    <location>
        <begin position="774"/>
        <end position="790"/>
    </location>
</feature>
<feature type="compositionally biased region" description="Basic and acidic residues" evidence="9">
    <location>
        <begin position="156"/>
        <end position="182"/>
    </location>
</feature>
<evidence type="ECO:0000256" key="1">
    <source>
        <dbReference type="ARBA" id="ARBA00004123"/>
    </source>
</evidence>
<dbReference type="InterPro" id="IPR019786">
    <property type="entry name" value="Zinc_finger_PHD-type_CS"/>
</dbReference>
<comment type="caution">
    <text evidence="11">The sequence shown here is derived from an EMBL/GenBank/DDBJ whole genome shotgun (WGS) entry which is preliminary data.</text>
</comment>
<dbReference type="SMART" id="SM00249">
    <property type="entry name" value="PHD"/>
    <property type="match status" value="1"/>
</dbReference>
<dbReference type="InterPro" id="IPR011011">
    <property type="entry name" value="Znf_FYVE_PHD"/>
</dbReference>
<feature type="region of interest" description="Disordered" evidence="9">
    <location>
        <begin position="864"/>
        <end position="889"/>
    </location>
</feature>
<name>A0A8S1ES55_9PELO</name>
<feature type="region of interest" description="Disordered" evidence="9">
    <location>
        <begin position="430"/>
        <end position="810"/>
    </location>
</feature>
<feature type="compositionally biased region" description="Basic and acidic residues" evidence="9">
    <location>
        <begin position="284"/>
        <end position="299"/>
    </location>
</feature>
<keyword evidence="6" id="KW-0804">Transcription</keyword>
<dbReference type="OrthoDB" id="436852at2759"/>
<dbReference type="AlphaFoldDB" id="A0A8S1ES55"/>